<name>A0A2K8UDA9_9GAMM</name>
<dbReference type="AlphaFoldDB" id="A0A2K8UDA9"/>
<dbReference type="KEGG" id="tsy:THSYN_20390"/>
<evidence type="ECO:0000313" key="2">
    <source>
        <dbReference type="Proteomes" id="UP000232638"/>
    </source>
</evidence>
<keyword evidence="2" id="KW-1185">Reference proteome</keyword>
<gene>
    <name evidence="1" type="ORF">THSYN_20390</name>
</gene>
<proteinExistence type="predicted"/>
<evidence type="ECO:0000313" key="1">
    <source>
        <dbReference type="EMBL" id="AUB83071.1"/>
    </source>
</evidence>
<reference evidence="1 2" key="1">
    <citation type="submission" date="2017-03" db="EMBL/GenBank/DDBJ databases">
        <title>Complete genome sequence of Candidatus 'Thiodictyon syntrophicum' sp. nov. strain Cad16T, a photolithoautotroph purple sulfur bacterium isolated from an alpine meromictic lake.</title>
        <authorList>
            <person name="Luedin S.M."/>
            <person name="Pothier J.F."/>
            <person name="Danza F."/>
            <person name="Storelli N."/>
            <person name="Wittwer M."/>
            <person name="Tonolla M."/>
        </authorList>
    </citation>
    <scope>NUCLEOTIDE SEQUENCE [LARGE SCALE GENOMIC DNA]</scope>
    <source>
        <strain evidence="1 2">Cad16T</strain>
    </source>
</reference>
<dbReference type="Proteomes" id="UP000232638">
    <property type="component" value="Chromosome"/>
</dbReference>
<protein>
    <submittedName>
        <fullName evidence="1">Uncharacterized protein</fullName>
    </submittedName>
</protein>
<sequence>MFANRNVERDFVINEFELRAENECDVYIASAFFTNFEVVERLLAKGCKVFMVVRLGFPTCPEYRAGNQAT</sequence>
<dbReference type="EMBL" id="CP020370">
    <property type="protein sequence ID" value="AUB83071.1"/>
    <property type="molecule type" value="Genomic_DNA"/>
</dbReference>
<organism evidence="1 2">
    <name type="scientific">Candidatus Thiodictyon syntrophicum</name>
    <dbReference type="NCBI Taxonomy" id="1166950"/>
    <lineage>
        <taxon>Bacteria</taxon>
        <taxon>Pseudomonadati</taxon>
        <taxon>Pseudomonadota</taxon>
        <taxon>Gammaproteobacteria</taxon>
        <taxon>Chromatiales</taxon>
        <taxon>Chromatiaceae</taxon>
        <taxon>Thiodictyon</taxon>
    </lineage>
</organism>
<accession>A0A2K8UDA9</accession>